<organism evidence="4 5">
    <name type="scientific">Methanoliparum thermophilum</name>
    <dbReference type="NCBI Taxonomy" id="2491083"/>
    <lineage>
        <taxon>Archaea</taxon>
        <taxon>Methanobacteriati</taxon>
        <taxon>Methanobacteriota</taxon>
        <taxon>Candidatus Methanoliparia</taxon>
        <taxon>Candidatus Methanoliparales</taxon>
        <taxon>Candidatus Methanoliparaceae</taxon>
        <taxon>Candidatus Methanoliparum</taxon>
    </lineage>
</organism>
<evidence type="ECO:0000256" key="1">
    <source>
        <dbReference type="ARBA" id="ARBA00022679"/>
    </source>
</evidence>
<feature type="transmembrane region" description="Helical" evidence="3">
    <location>
        <begin position="51"/>
        <end position="69"/>
    </location>
</feature>
<evidence type="ECO:0000256" key="2">
    <source>
        <dbReference type="RuleBase" id="RU003750"/>
    </source>
</evidence>
<keyword evidence="1 2" id="KW-0808">Transferase</keyword>
<feature type="transmembrane region" description="Helical" evidence="3">
    <location>
        <begin position="90"/>
        <end position="115"/>
    </location>
</feature>
<evidence type="ECO:0000313" key="5">
    <source>
        <dbReference type="Proteomes" id="UP000317158"/>
    </source>
</evidence>
<feature type="transmembrane region" description="Helical" evidence="3">
    <location>
        <begin position="29"/>
        <end position="45"/>
    </location>
</feature>
<dbReference type="InterPro" id="IPR048254">
    <property type="entry name" value="CDP_ALCOHOL_P_TRANSF_CS"/>
</dbReference>
<dbReference type="EMBL" id="RXIF01000012">
    <property type="protein sequence ID" value="RZN63885.1"/>
    <property type="molecule type" value="Genomic_DNA"/>
</dbReference>
<keyword evidence="3" id="KW-0472">Membrane</keyword>
<dbReference type="Proteomes" id="UP000317158">
    <property type="component" value="Unassembled WGS sequence"/>
</dbReference>
<dbReference type="InterPro" id="IPR043130">
    <property type="entry name" value="CDP-OH_PTrfase_TM_dom"/>
</dbReference>
<gene>
    <name evidence="4" type="ORF">EF806_06555</name>
</gene>
<feature type="transmembrane region" description="Helical" evidence="3">
    <location>
        <begin position="157"/>
        <end position="182"/>
    </location>
</feature>
<dbReference type="GO" id="GO:0016780">
    <property type="term" value="F:phosphotransferase activity, for other substituted phosphate groups"/>
    <property type="evidence" value="ECO:0007669"/>
    <property type="project" value="InterPro"/>
</dbReference>
<keyword evidence="3" id="KW-0812">Transmembrane</keyword>
<dbReference type="PROSITE" id="PS00379">
    <property type="entry name" value="CDP_ALCOHOL_P_TRANSF"/>
    <property type="match status" value="1"/>
</dbReference>
<dbReference type="InterPro" id="IPR000462">
    <property type="entry name" value="CDP-OH_P_trans"/>
</dbReference>
<evidence type="ECO:0000313" key="4">
    <source>
        <dbReference type="EMBL" id="RZN63885.1"/>
    </source>
</evidence>
<evidence type="ECO:0000256" key="3">
    <source>
        <dbReference type="SAM" id="Phobius"/>
    </source>
</evidence>
<protein>
    <submittedName>
        <fullName evidence="4">CDP-alcohol phosphatidyltransferase family protein</fullName>
    </submittedName>
</protein>
<comment type="similarity">
    <text evidence="2">Belongs to the CDP-alcohol phosphatidyltransferase class-I family.</text>
</comment>
<comment type="caution">
    <text evidence="4">The sequence shown here is derived from an EMBL/GenBank/DDBJ whole genome shotgun (WGS) entry which is preliminary data.</text>
</comment>
<proteinExistence type="inferred from homology"/>
<dbReference type="AlphaFoldDB" id="A0A520KQN7"/>
<dbReference type="Gene3D" id="1.20.120.1760">
    <property type="match status" value="1"/>
</dbReference>
<dbReference type="Pfam" id="PF01066">
    <property type="entry name" value="CDP-OH_P_transf"/>
    <property type="match status" value="1"/>
</dbReference>
<accession>A0A520KQN7</accession>
<keyword evidence="3" id="KW-1133">Transmembrane helix</keyword>
<sequence>MNLTQYRDKLSVHIDKVSRPFNRFTPNQITLLSFIFALVSMILYYKRVLYLAPIFLFISAILDLVDGNIARRVGLESKFGATIDWIVDKYIDCLIIISITLGGFVSAKIALFAVFGSMINTFIKPVTYIEIGFEKRVDGKIIDPLEGIGFFGRPETIIVILIASVIEIFFSNALLYGIYVIAIMTNLSAIDRIIYLYKTYG</sequence>
<name>A0A520KQN7_METT2</name>
<dbReference type="GO" id="GO:0008654">
    <property type="term" value="P:phospholipid biosynthetic process"/>
    <property type="evidence" value="ECO:0007669"/>
    <property type="project" value="InterPro"/>
</dbReference>
<dbReference type="GO" id="GO:0016020">
    <property type="term" value="C:membrane"/>
    <property type="evidence" value="ECO:0007669"/>
    <property type="project" value="InterPro"/>
</dbReference>
<reference evidence="4 5" key="1">
    <citation type="journal article" date="2019" name="Nat. Microbiol.">
        <title>Wide diversity of methane and short-chain alkane metabolisms in uncultured archaea.</title>
        <authorList>
            <person name="Borrel G."/>
            <person name="Adam P.S."/>
            <person name="McKay L.J."/>
            <person name="Chen L.X."/>
            <person name="Sierra-Garcia I.N."/>
            <person name="Sieber C.M."/>
            <person name="Letourneur Q."/>
            <person name="Ghozlane A."/>
            <person name="Andersen G.L."/>
            <person name="Li W.J."/>
            <person name="Hallam S.J."/>
            <person name="Muyzer G."/>
            <person name="de Oliveira V.M."/>
            <person name="Inskeep W.P."/>
            <person name="Banfield J.F."/>
            <person name="Gribaldo S."/>
        </authorList>
    </citation>
    <scope>NUCLEOTIDE SEQUENCE [LARGE SCALE GENOMIC DNA]</scope>
    <source>
        <strain evidence="4">NM1a</strain>
    </source>
</reference>